<organism evidence="8 9">
    <name type="scientific">Arsenicibacter rosenii</name>
    <dbReference type="NCBI Taxonomy" id="1750698"/>
    <lineage>
        <taxon>Bacteria</taxon>
        <taxon>Pseudomonadati</taxon>
        <taxon>Bacteroidota</taxon>
        <taxon>Cytophagia</taxon>
        <taxon>Cytophagales</taxon>
        <taxon>Spirosomataceae</taxon>
        <taxon>Arsenicibacter</taxon>
    </lineage>
</organism>
<dbReference type="Proteomes" id="UP000181790">
    <property type="component" value="Unassembled WGS sequence"/>
</dbReference>
<reference evidence="8 9" key="1">
    <citation type="submission" date="2016-10" db="EMBL/GenBank/DDBJ databases">
        <title>Arsenicibacter rosenii gen. nov., sp. nov., an efficient arsenic-methylating bacterium isolated from an arsenic-contaminated paddy soil.</title>
        <authorList>
            <person name="Huang K."/>
        </authorList>
    </citation>
    <scope>NUCLEOTIDE SEQUENCE [LARGE SCALE GENOMIC DNA]</scope>
    <source>
        <strain evidence="8 9">SM-1</strain>
    </source>
</reference>
<name>A0A1S2VJC9_9BACT</name>
<dbReference type="RefSeq" id="WP_071503315.1">
    <property type="nucleotide sequence ID" value="NZ_MORL01000005.1"/>
</dbReference>
<feature type="domain" description="DUF7149" evidence="7">
    <location>
        <begin position="24"/>
        <end position="215"/>
    </location>
</feature>
<proteinExistence type="predicted"/>
<keyword evidence="9" id="KW-1185">Reference proteome</keyword>
<evidence type="ECO:0000256" key="1">
    <source>
        <dbReference type="ARBA" id="ARBA00011900"/>
    </source>
</evidence>
<dbReference type="EC" id="2.1.1.72" evidence="1"/>
<evidence type="ECO:0000313" key="8">
    <source>
        <dbReference type="EMBL" id="OIN58864.1"/>
    </source>
</evidence>
<evidence type="ECO:0000259" key="6">
    <source>
        <dbReference type="Pfam" id="PF07669"/>
    </source>
</evidence>
<evidence type="ECO:0000256" key="5">
    <source>
        <dbReference type="ARBA" id="ARBA00047942"/>
    </source>
</evidence>
<dbReference type="PANTHER" id="PTHR33841">
    <property type="entry name" value="DNA METHYLTRANSFERASE YEEA-RELATED"/>
    <property type="match status" value="1"/>
</dbReference>
<dbReference type="OrthoDB" id="32195at2"/>
<dbReference type="EMBL" id="MORL01000005">
    <property type="protein sequence ID" value="OIN58864.1"/>
    <property type="molecule type" value="Genomic_DNA"/>
</dbReference>
<evidence type="ECO:0000256" key="4">
    <source>
        <dbReference type="ARBA" id="ARBA00022691"/>
    </source>
</evidence>
<dbReference type="GO" id="GO:0006304">
    <property type="term" value="P:DNA modification"/>
    <property type="evidence" value="ECO:0007669"/>
    <property type="project" value="InterPro"/>
</dbReference>
<comment type="caution">
    <text evidence="8">The sequence shown here is derived from an EMBL/GenBank/DDBJ whole genome shotgun (WGS) entry which is preliminary data.</text>
</comment>
<protein>
    <recommendedName>
        <fullName evidence="1">site-specific DNA-methyltransferase (adenine-specific)</fullName>
        <ecNumber evidence="1">2.1.1.72</ecNumber>
    </recommendedName>
</protein>
<dbReference type="InterPro" id="IPR029063">
    <property type="entry name" value="SAM-dependent_MTases_sf"/>
</dbReference>
<evidence type="ECO:0000313" key="9">
    <source>
        <dbReference type="Proteomes" id="UP000181790"/>
    </source>
</evidence>
<keyword evidence="3" id="KW-0808">Transferase</keyword>
<dbReference type="GO" id="GO:0009007">
    <property type="term" value="F:site-specific DNA-methyltransferase (adenine-specific) activity"/>
    <property type="evidence" value="ECO:0007669"/>
    <property type="project" value="UniProtKB-EC"/>
</dbReference>
<dbReference type="GO" id="GO:0032259">
    <property type="term" value="P:methylation"/>
    <property type="evidence" value="ECO:0007669"/>
    <property type="project" value="UniProtKB-KW"/>
</dbReference>
<dbReference type="InterPro" id="IPR011639">
    <property type="entry name" value="MethylTrfase_TaqI-like_dom"/>
</dbReference>
<sequence>MRLSLRKPVQQLFCTSGQAYARAGAFALFQEAARKLVSRISEDETELFQRRIITGFVEDMQPDIVWRSETDANGVLLLTEAATPEDPPAILVVKRAFGAEMMTPLKSNVKALHALILSCFEQLETGGRLPATLVVTDGISWFWFEADDIQTYFIDHPRLRRIFQLKQQGKSETLVYGEIARTIREIQADIPVIYLNLRDLVSSRKDDTADWVSAFLLFRNLYTSPAPGDVVDPELVEALTAIREVIPSDFARWFCRLFFLRALECKLAAIGAPVPTALGEIRTDDDLTAVLYVWQSMHPALLAADAGASPTVNNPKERHSLSATDAASPLVQLAQIMAACEFVDGMPPSVVADDRFVISAAGIDWLLAWVAQEAGASLATRRAVARAALQEALLKKFNEFFGWTTDQFSQLPEKLVQVSASDALEVLRSLSVCDVYAGSGRFLQIVLQELVRAQHALGLLADGQGQSLHHYALVIANEQLQLATLDGEPVYYQLTEPFDRHTEPQRIRKALFEAKKALMASILYGVVPDDACRTIALTRLSLELLMDMYAITDKRKGITWPAFPSLTWQLQSGHALHYQLDLSLPLLYGEEELSGRLEHLQQQMQLYRGKETAAAERKIARQLDEFRQHLQAQAASADRPLLDRLTRLQAIYRQRYAGNLLFPEQLTPSQQADQEKLQLEIARLTNRIRQRQTEDHDGFEWRIRWPARLDQNGAFKGFEIVISQPPVTSPDVPENKLNGFKTQYKAVYTGKAPAFVYFVWLSVSLLAEKSTAWLVLPDGWETKASTKKLQKWLAEQSMVRPATSVGTEATVGVIRVEKQPAEQSVNA</sequence>
<evidence type="ECO:0000256" key="2">
    <source>
        <dbReference type="ARBA" id="ARBA00022603"/>
    </source>
</evidence>
<comment type="catalytic activity">
    <reaction evidence="5">
        <text>a 2'-deoxyadenosine in DNA + S-adenosyl-L-methionine = an N(6)-methyl-2'-deoxyadenosine in DNA + S-adenosyl-L-homocysteine + H(+)</text>
        <dbReference type="Rhea" id="RHEA:15197"/>
        <dbReference type="Rhea" id="RHEA-COMP:12418"/>
        <dbReference type="Rhea" id="RHEA-COMP:12419"/>
        <dbReference type="ChEBI" id="CHEBI:15378"/>
        <dbReference type="ChEBI" id="CHEBI:57856"/>
        <dbReference type="ChEBI" id="CHEBI:59789"/>
        <dbReference type="ChEBI" id="CHEBI:90615"/>
        <dbReference type="ChEBI" id="CHEBI:90616"/>
        <dbReference type="EC" id="2.1.1.72"/>
    </reaction>
</comment>
<dbReference type="InterPro" id="IPR055573">
    <property type="entry name" value="DUF7149"/>
</dbReference>
<dbReference type="PANTHER" id="PTHR33841:SF1">
    <property type="entry name" value="DNA METHYLTRANSFERASE A"/>
    <property type="match status" value="1"/>
</dbReference>
<accession>A0A1S2VJC9</accession>
<feature type="domain" description="Type II methyltransferase M.TaqI-like" evidence="6">
    <location>
        <begin position="546"/>
        <end position="797"/>
    </location>
</feature>
<dbReference type="AlphaFoldDB" id="A0A1S2VJC9"/>
<evidence type="ECO:0000256" key="3">
    <source>
        <dbReference type="ARBA" id="ARBA00022679"/>
    </source>
</evidence>
<dbReference type="Pfam" id="PF23653">
    <property type="entry name" value="DUF7149"/>
    <property type="match status" value="1"/>
</dbReference>
<dbReference type="InterPro" id="IPR050953">
    <property type="entry name" value="N4_N6_ade-DNA_methylase"/>
</dbReference>
<gene>
    <name evidence="8" type="ORF">BLX24_11580</name>
</gene>
<keyword evidence="2" id="KW-0489">Methyltransferase</keyword>
<dbReference type="Gene3D" id="3.40.50.150">
    <property type="entry name" value="Vaccinia Virus protein VP39"/>
    <property type="match status" value="1"/>
</dbReference>
<keyword evidence="4" id="KW-0949">S-adenosyl-L-methionine</keyword>
<dbReference type="Pfam" id="PF07669">
    <property type="entry name" value="Eco57I"/>
    <property type="match status" value="1"/>
</dbReference>
<dbReference type="SUPFAM" id="SSF53335">
    <property type="entry name" value="S-adenosyl-L-methionine-dependent methyltransferases"/>
    <property type="match status" value="1"/>
</dbReference>
<evidence type="ECO:0000259" key="7">
    <source>
        <dbReference type="Pfam" id="PF23653"/>
    </source>
</evidence>